<proteinExistence type="predicted"/>
<organism evidence="4 5">
    <name type="scientific">Punica granatum</name>
    <name type="common">Pomegranate</name>
    <dbReference type="NCBI Taxonomy" id="22663"/>
    <lineage>
        <taxon>Eukaryota</taxon>
        <taxon>Viridiplantae</taxon>
        <taxon>Streptophyta</taxon>
        <taxon>Embryophyta</taxon>
        <taxon>Tracheophyta</taxon>
        <taxon>Spermatophyta</taxon>
        <taxon>Magnoliopsida</taxon>
        <taxon>eudicotyledons</taxon>
        <taxon>Gunneridae</taxon>
        <taxon>Pentapetalae</taxon>
        <taxon>rosids</taxon>
        <taxon>malvids</taxon>
        <taxon>Myrtales</taxon>
        <taxon>Lythraceae</taxon>
        <taxon>Punica</taxon>
    </lineage>
</organism>
<evidence type="ECO:0000256" key="2">
    <source>
        <dbReference type="SAM" id="MobiDB-lite"/>
    </source>
</evidence>
<evidence type="ECO:0000259" key="3">
    <source>
        <dbReference type="Pfam" id="PF10536"/>
    </source>
</evidence>
<feature type="coiled-coil region" evidence="1">
    <location>
        <begin position="390"/>
        <end position="452"/>
    </location>
</feature>
<keyword evidence="1" id="KW-0175">Coiled coil</keyword>
<reference evidence="5" key="1">
    <citation type="journal article" date="2017" name="Plant J.">
        <title>The pomegranate (Punica granatum L.) genome and the genomics of punicalagin biosynthesis.</title>
        <authorList>
            <person name="Qin G."/>
            <person name="Xu C."/>
            <person name="Ming R."/>
            <person name="Tang H."/>
            <person name="Guyot R."/>
            <person name="Kramer E.M."/>
            <person name="Hu Y."/>
            <person name="Yi X."/>
            <person name="Qi Y."/>
            <person name="Xu X."/>
            <person name="Gao Z."/>
            <person name="Pan H."/>
            <person name="Jian J."/>
            <person name="Tian Y."/>
            <person name="Yue Z."/>
            <person name="Xu Y."/>
        </authorList>
    </citation>
    <scope>NUCLEOTIDE SEQUENCE [LARGE SCALE GENOMIC DNA]</scope>
    <source>
        <strain evidence="5">cv. Dabenzi</strain>
    </source>
</reference>
<protein>
    <recommendedName>
        <fullName evidence="3">Aminotransferase-like plant mobile domain-containing protein</fullName>
    </recommendedName>
</protein>
<dbReference type="InterPro" id="IPR044824">
    <property type="entry name" value="MAIN-like"/>
</dbReference>
<evidence type="ECO:0000256" key="1">
    <source>
        <dbReference type="SAM" id="Coils"/>
    </source>
</evidence>
<dbReference type="AlphaFoldDB" id="A0A218W3D0"/>
<dbReference type="InterPro" id="IPR019557">
    <property type="entry name" value="AminoTfrase-like_pln_mobile"/>
</dbReference>
<evidence type="ECO:0000313" key="5">
    <source>
        <dbReference type="Proteomes" id="UP000197138"/>
    </source>
</evidence>
<feature type="domain" description="Aminotransferase-like plant mobile" evidence="3">
    <location>
        <begin position="53"/>
        <end position="277"/>
    </location>
</feature>
<dbReference type="PANTHER" id="PTHR46033">
    <property type="entry name" value="PROTEIN MAIN-LIKE 2"/>
    <property type="match status" value="1"/>
</dbReference>
<feature type="compositionally biased region" description="Polar residues" evidence="2">
    <location>
        <begin position="362"/>
        <end position="382"/>
    </location>
</feature>
<sequence>MKKTGRKSSIAFSEVRSSIESYSTKFSSPKFVKRVEALTDEQRIAIEKTGFGNLLLIPNQTMNRKLLLELMDRWSFERRAFELAQGELTVTLLDVALIMGLRVNGNPVLLREDEPFSDLERQYGATPDKRKISVDFIESRLESLGEAASDDFIRTFLLFTFGIFLFPDTSGNVDSRYLSFLESLDDVCGYAWGSAVLEEILMWLNKRKDSNTQSVGGCLTFLQIWSYEHIDLARPGLLDKTAFPRACRWENRKHHPRPSISITTMFHDLKDDQMIWMLKPTSYELELDVVKELMEVQNDGNELSGGLELSPTSPGIVKSEIVSDTYSPNDAPKGEERKELLQPCPCELQNRSDPSTDLEYPTVSSSPRSANVELPSTSQDTSMILPAGDEDTLILKNQKLEDRVLELEKEIDGLKLRLKEQQRSDHILKEENAELKKEVDDLRRDNRAISLSSDDLVCRLENLLSGDGIDDGEGT</sequence>
<accession>A0A218W3D0</accession>
<evidence type="ECO:0000313" key="4">
    <source>
        <dbReference type="EMBL" id="OWM67053.1"/>
    </source>
</evidence>
<comment type="caution">
    <text evidence="4">The sequence shown here is derived from an EMBL/GenBank/DDBJ whole genome shotgun (WGS) entry which is preliminary data.</text>
</comment>
<feature type="region of interest" description="Disordered" evidence="2">
    <location>
        <begin position="301"/>
        <end position="383"/>
    </location>
</feature>
<dbReference type="EMBL" id="MTKT01005400">
    <property type="protein sequence ID" value="OWM67053.1"/>
    <property type="molecule type" value="Genomic_DNA"/>
</dbReference>
<name>A0A218W3D0_PUNGR</name>
<dbReference type="Proteomes" id="UP000197138">
    <property type="component" value="Unassembled WGS sequence"/>
</dbReference>
<dbReference type="PANTHER" id="PTHR46033:SF8">
    <property type="entry name" value="PROTEIN MAINTENANCE OF MERISTEMS-LIKE"/>
    <property type="match status" value="1"/>
</dbReference>
<dbReference type="Pfam" id="PF10536">
    <property type="entry name" value="PMD"/>
    <property type="match status" value="1"/>
</dbReference>
<gene>
    <name evidence="4" type="ORF">CDL15_Pgr000505</name>
</gene>
<dbReference type="GO" id="GO:0010073">
    <property type="term" value="P:meristem maintenance"/>
    <property type="evidence" value="ECO:0007669"/>
    <property type="project" value="InterPro"/>
</dbReference>